<gene>
    <name evidence="13" type="primary">AVEN_107889_1</name>
    <name evidence="13" type="ORF">TNIN_74891</name>
</gene>
<evidence type="ECO:0000256" key="12">
    <source>
        <dbReference type="RuleBase" id="RU000679"/>
    </source>
</evidence>
<keyword evidence="6" id="KW-1133">Transmembrane helix</keyword>
<keyword evidence="3 12" id="KW-0813">Transport</keyword>
<evidence type="ECO:0000256" key="7">
    <source>
        <dbReference type="ARBA" id="ARBA00023053"/>
    </source>
</evidence>
<protein>
    <submittedName>
        <fullName evidence="13">Uncharacterized protein</fullName>
    </submittedName>
</protein>
<dbReference type="AlphaFoldDB" id="A0A8X6WQE5"/>
<comment type="subcellular location">
    <subcellularLocation>
        <location evidence="1">Membrane</location>
        <topology evidence="1">Multi-pass membrane protein</topology>
    </subcellularLocation>
</comment>
<evidence type="ECO:0000256" key="8">
    <source>
        <dbReference type="ARBA" id="ARBA00023065"/>
    </source>
</evidence>
<dbReference type="Pfam" id="PF00858">
    <property type="entry name" value="ASC"/>
    <property type="match status" value="1"/>
</dbReference>
<keyword evidence="7" id="KW-0915">Sodium</keyword>
<evidence type="ECO:0000256" key="9">
    <source>
        <dbReference type="ARBA" id="ARBA00023136"/>
    </source>
</evidence>
<evidence type="ECO:0000256" key="2">
    <source>
        <dbReference type="ARBA" id="ARBA00007193"/>
    </source>
</evidence>
<keyword evidence="10 12" id="KW-0739">Sodium transport</keyword>
<reference evidence="13" key="1">
    <citation type="submission" date="2020-08" db="EMBL/GenBank/DDBJ databases">
        <title>Multicomponent nature underlies the extraordinary mechanical properties of spider dragline silk.</title>
        <authorList>
            <person name="Kono N."/>
            <person name="Nakamura H."/>
            <person name="Mori M."/>
            <person name="Yoshida Y."/>
            <person name="Ohtoshi R."/>
            <person name="Malay A.D."/>
            <person name="Moran D.A.P."/>
            <person name="Tomita M."/>
            <person name="Numata K."/>
            <person name="Arakawa K."/>
        </authorList>
    </citation>
    <scope>NUCLEOTIDE SEQUENCE</scope>
</reference>
<accession>A0A8X6WQE5</accession>
<evidence type="ECO:0000256" key="5">
    <source>
        <dbReference type="ARBA" id="ARBA00022692"/>
    </source>
</evidence>
<dbReference type="Gene3D" id="1.10.287.770">
    <property type="entry name" value="YojJ-like"/>
    <property type="match status" value="1"/>
</dbReference>
<keyword evidence="11 12" id="KW-0407">Ion channel</keyword>
<dbReference type="EMBL" id="BMAV01001407">
    <property type="protein sequence ID" value="GFY39502.1"/>
    <property type="molecule type" value="Genomic_DNA"/>
</dbReference>
<evidence type="ECO:0000256" key="10">
    <source>
        <dbReference type="ARBA" id="ARBA00023201"/>
    </source>
</evidence>
<evidence type="ECO:0000256" key="1">
    <source>
        <dbReference type="ARBA" id="ARBA00004141"/>
    </source>
</evidence>
<dbReference type="Proteomes" id="UP000886998">
    <property type="component" value="Unassembled WGS sequence"/>
</dbReference>
<keyword evidence="9" id="KW-0472">Membrane</keyword>
<evidence type="ECO:0000313" key="13">
    <source>
        <dbReference type="EMBL" id="GFY39502.1"/>
    </source>
</evidence>
<evidence type="ECO:0000256" key="11">
    <source>
        <dbReference type="ARBA" id="ARBA00023303"/>
    </source>
</evidence>
<sequence>MEKDVICSLNNEDRGDSHGHKARTRITREKLKGLLAAELTSIEKKQLLNLLLGFGDIFFSFNGKMGMPRCSTVKHKIDIGDSAQIKKRSCRISVTERHVIENELQRMLKEALIQHLESPWKLKYLSTIEERFYEPHPTEAIEWKSGKKLTVVAVVIRDLEGTVISQDPIYSSGNLYSNIGGLIGCWLGISVWTFVNITERTILITINWMKKFKKKKQEIFDEALFYPTHLNFYHK</sequence>
<keyword evidence="5 12" id="KW-0812">Transmembrane</keyword>
<keyword evidence="8 12" id="KW-0406">Ion transport</keyword>
<comment type="caution">
    <text evidence="13">The sequence shown here is derived from an EMBL/GenBank/DDBJ whole genome shotgun (WGS) entry which is preliminary data.</text>
</comment>
<keyword evidence="4 12" id="KW-0894">Sodium channel</keyword>
<evidence type="ECO:0000256" key="4">
    <source>
        <dbReference type="ARBA" id="ARBA00022461"/>
    </source>
</evidence>
<comment type="similarity">
    <text evidence="2 12">Belongs to the amiloride-sensitive sodium channel (TC 1.A.6) family.</text>
</comment>
<keyword evidence="14" id="KW-1185">Reference proteome</keyword>
<dbReference type="InterPro" id="IPR001873">
    <property type="entry name" value="ENaC"/>
</dbReference>
<evidence type="ECO:0000256" key="3">
    <source>
        <dbReference type="ARBA" id="ARBA00022448"/>
    </source>
</evidence>
<name>A0A8X6WQE5_9ARAC</name>
<dbReference type="Gene3D" id="3.10.10.10">
    <property type="entry name" value="HIV Type 1 Reverse Transcriptase, subunit A, domain 1"/>
    <property type="match status" value="1"/>
</dbReference>
<dbReference type="GO" id="GO:0005272">
    <property type="term" value="F:sodium channel activity"/>
    <property type="evidence" value="ECO:0007669"/>
    <property type="project" value="UniProtKB-KW"/>
</dbReference>
<dbReference type="OrthoDB" id="8962596at2759"/>
<evidence type="ECO:0000313" key="14">
    <source>
        <dbReference type="Proteomes" id="UP000886998"/>
    </source>
</evidence>
<proteinExistence type="inferred from homology"/>
<evidence type="ECO:0000256" key="6">
    <source>
        <dbReference type="ARBA" id="ARBA00022989"/>
    </source>
</evidence>
<organism evidence="13 14">
    <name type="scientific">Trichonephila inaurata madagascariensis</name>
    <dbReference type="NCBI Taxonomy" id="2747483"/>
    <lineage>
        <taxon>Eukaryota</taxon>
        <taxon>Metazoa</taxon>
        <taxon>Ecdysozoa</taxon>
        <taxon>Arthropoda</taxon>
        <taxon>Chelicerata</taxon>
        <taxon>Arachnida</taxon>
        <taxon>Araneae</taxon>
        <taxon>Araneomorphae</taxon>
        <taxon>Entelegynae</taxon>
        <taxon>Araneoidea</taxon>
        <taxon>Nephilidae</taxon>
        <taxon>Trichonephila</taxon>
        <taxon>Trichonephila inaurata</taxon>
    </lineage>
</organism>
<dbReference type="GO" id="GO:0016020">
    <property type="term" value="C:membrane"/>
    <property type="evidence" value="ECO:0007669"/>
    <property type="project" value="UniProtKB-SubCell"/>
</dbReference>